<organism evidence="2 3">
    <name type="scientific">Candidatus Nitronauta litoralis</name>
    <dbReference type="NCBI Taxonomy" id="2705533"/>
    <lineage>
        <taxon>Bacteria</taxon>
        <taxon>Pseudomonadati</taxon>
        <taxon>Nitrospinota/Tectimicrobiota group</taxon>
        <taxon>Nitrospinota</taxon>
        <taxon>Nitrospinia</taxon>
        <taxon>Nitrospinales</taxon>
        <taxon>Nitrospinaceae</taxon>
        <taxon>Candidatus Nitronauta</taxon>
    </lineage>
</organism>
<dbReference type="InterPro" id="IPR011460">
    <property type="entry name" value="Lcl_C"/>
</dbReference>
<dbReference type="KEGG" id="nli:G3M70_03140"/>
<accession>A0A7T0BU71</accession>
<name>A0A7T0BU71_9BACT</name>
<feature type="domain" description="Lcl C-terminal" evidence="1">
    <location>
        <begin position="22"/>
        <end position="146"/>
    </location>
</feature>
<evidence type="ECO:0000313" key="3">
    <source>
        <dbReference type="Proteomes" id="UP000594688"/>
    </source>
</evidence>
<dbReference type="EMBL" id="CP048685">
    <property type="protein sequence ID" value="QPJ60938.1"/>
    <property type="molecule type" value="Genomic_DNA"/>
</dbReference>
<dbReference type="AlphaFoldDB" id="A0A7T0BU71"/>
<sequence length="152" mass="17750">MTQEQPVEQPAAERFVEGDDSTVIDTRRRLVWMKFDSWQIKQKWINWNEAREFSDEMNNIQFAGYNNWRLPTADEVKSLFDKKLVNEDHMGQKAFCSPLFPKGFGFLCWTGDVRSKVQAVRVGLRKGGAMYDNIFRVSRGAVRLVRTIQKGR</sequence>
<gene>
    <name evidence="2" type="ORF">G3M70_03140</name>
</gene>
<dbReference type="Pfam" id="PF07603">
    <property type="entry name" value="Lcl_C"/>
    <property type="match status" value="1"/>
</dbReference>
<reference evidence="2 3" key="1">
    <citation type="submission" date="2020-02" db="EMBL/GenBank/DDBJ databases">
        <title>Genomic and physiological characterization of two novel Nitrospinaceae genera.</title>
        <authorList>
            <person name="Mueller A.J."/>
            <person name="Jung M.-Y."/>
            <person name="Strachan C.R."/>
            <person name="Herbold C.W."/>
            <person name="Kirkegaard R.H."/>
            <person name="Daims H."/>
        </authorList>
    </citation>
    <scope>NUCLEOTIDE SEQUENCE [LARGE SCALE GENOMIC DNA]</scope>
    <source>
        <strain evidence="2">EB</strain>
    </source>
</reference>
<evidence type="ECO:0000313" key="2">
    <source>
        <dbReference type="EMBL" id="QPJ60938.1"/>
    </source>
</evidence>
<proteinExistence type="predicted"/>
<evidence type="ECO:0000259" key="1">
    <source>
        <dbReference type="Pfam" id="PF07603"/>
    </source>
</evidence>
<dbReference type="Proteomes" id="UP000594688">
    <property type="component" value="Chromosome"/>
</dbReference>
<protein>
    <submittedName>
        <fullName evidence="2">DUF1566 domain-containing protein</fullName>
    </submittedName>
</protein>